<evidence type="ECO:0000256" key="1">
    <source>
        <dbReference type="SAM" id="MobiDB-lite"/>
    </source>
</evidence>
<protein>
    <submittedName>
        <fullName evidence="2">Uncharacterized protein</fullName>
    </submittedName>
</protein>
<name>A0ABQ5KZ93_9EUKA</name>
<dbReference type="SUPFAM" id="SSF69322">
    <property type="entry name" value="Tricorn protease domain 2"/>
    <property type="match status" value="1"/>
</dbReference>
<gene>
    <name evidence="2" type="ORF">ADUPG1_009869</name>
</gene>
<keyword evidence="3" id="KW-1185">Reference proteome</keyword>
<evidence type="ECO:0000313" key="2">
    <source>
        <dbReference type="EMBL" id="GKT37003.1"/>
    </source>
</evidence>
<comment type="caution">
    <text evidence="2">The sequence shown here is derived from an EMBL/GenBank/DDBJ whole genome shotgun (WGS) entry which is preliminary data.</text>
</comment>
<dbReference type="EMBL" id="BQXS01011361">
    <property type="protein sequence ID" value="GKT37003.1"/>
    <property type="molecule type" value="Genomic_DNA"/>
</dbReference>
<organism evidence="2 3">
    <name type="scientific">Aduncisulcus paluster</name>
    <dbReference type="NCBI Taxonomy" id="2918883"/>
    <lineage>
        <taxon>Eukaryota</taxon>
        <taxon>Metamonada</taxon>
        <taxon>Carpediemonas-like organisms</taxon>
        <taxon>Aduncisulcus</taxon>
    </lineage>
</organism>
<evidence type="ECO:0000313" key="3">
    <source>
        <dbReference type="Proteomes" id="UP001057375"/>
    </source>
</evidence>
<feature type="region of interest" description="Disordered" evidence="1">
    <location>
        <begin position="76"/>
        <end position="98"/>
    </location>
</feature>
<dbReference type="Proteomes" id="UP001057375">
    <property type="component" value="Unassembled WGS sequence"/>
</dbReference>
<accession>A0ABQ5KZ93</accession>
<feature type="region of interest" description="Disordered" evidence="1">
    <location>
        <begin position="306"/>
        <end position="333"/>
    </location>
</feature>
<feature type="non-terminal residue" evidence="2">
    <location>
        <position position="384"/>
    </location>
</feature>
<sequence length="384" mass="41108">MKGIPTWASFETGNLVILSSNGTLIELDIFSGKTISFVQNINPKGSSVPVAVSAAPGLIGILTKGGKSVVTFSFSSDSKSDKAPVQDPTSQNSSSASVDAASSMTQSSILTVSSSGCLASSKAKFPVTEGQDFRWIGLSVCQGYITCVREDGKVCVWRAIEKEVDQFSGGPHIKEGSVLLCSNDDKYLSVNLILDSDSILTLDKDDAIHSVKSVPRFSHSPYTHTISLLFCTRKGIIQACDVIVDNPTTAGISTSVFQHKSLSIRRSDSYPVETFGCGCDWFDAQLEGDSLPCALSDMSTLKRSQVESVQDPAVPKSPILGSDETKDSDSLESTSQLSFPVVHHVSACFVDGRIFRMSLTPLSDPNDPHIIATPVLRLTRAEKK</sequence>
<reference evidence="2" key="1">
    <citation type="submission" date="2022-03" db="EMBL/GenBank/DDBJ databases">
        <title>Draft genome sequence of Aduncisulcus paluster, a free-living microaerophilic Fornicata.</title>
        <authorList>
            <person name="Yuyama I."/>
            <person name="Kume K."/>
            <person name="Tamura T."/>
            <person name="Inagaki Y."/>
            <person name="Hashimoto T."/>
        </authorList>
    </citation>
    <scope>NUCLEOTIDE SEQUENCE</scope>
    <source>
        <strain evidence="2">NY0171</strain>
    </source>
</reference>
<proteinExistence type="predicted"/>